<feature type="region of interest" description="Disordered" evidence="6">
    <location>
        <begin position="233"/>
        <end position="278"/>
    </location>
</feature>
<evidence type="ECO:0000256" key="1">
    <source>
        <dbReference type="ARBA" id="ARBA00007381"/>
    </source>
</evidence>
<keyword evidence="4" id="KW-0346">Stress response</keyword>
<keyword evidence="8" id="KW-1185">Reference proteome</keyword>
<comment type="similarity">
    <text evidence="1">Belongs to the heat shock protein 70 family.</text>
</comment>
<keyword evidence="5" id="KW-0143">Chaperone</keyword>
<dbReference type="PANTHER" id="PTHR42749">
    <property type="entry name" value="CELL SHAPE-DETERMINING PROTEIN MREB"/>
    <property type="match status" value="1"/>
</dbReference>
<evidence type="ECO:0000256" key="3">
    <source>
        <dbReference type="ARBA" id="ARBA00022840"/>
    </source>
</evidence>
<dbReference type="GO" id="GO:0005524">
    <property type="term" value="F:ATP binding"/>
    <property type="evidence" value="ECO:0007669"/>
    <property type="project" value="UniProtKB-KW"/>
</dbReference>
<keyword evidence="3" id="KW-0067">ATP-binding</keyword>
<evidence type="ECO:0000313" key="8">
    <source>
        <dbReference type="Proteomes" id="UP001240236"/>
    </source>
</evidence>
<comment type="caution">
    <text evidence="7">The sequence shown here is derived from an EMBL/GenBank/DDBJ whole genome shotgun (WGS) entry which is preliminary data.</text>
</comment>
<dbReference type="InterPro" id="IPR013126">
    <property type="entry name" value="Hsp_70_fam"/>
</dbReference>
<protein>
    <submittedName>
        <fullName evidence="7">Uncharacterized protein</fullName>
    </submittedName>
</protein>
<dbReference type="InterPro" id="IPR018181">
    <property type="entry name" value="Heat_shock_70_CS"/>
</dbReference>
<reference evidence="7 8" key="1">
    <citation type="submission" date="2023-07" db="EMBL/GenBank/DDBJ databases">
        <title>Sequencing the genomes of 1000 actinobacteria strains.</title>
        <authorList>
            <person name="Klenk H.-P."/>
        </authorList>
    </citation>
    <scope>NUCLEOTIDE SEQUENCE [LARGE SCALE GENOMIC DNA]</scope>
    <source>
        <strain evidence="7 8">DSM 44709</strain>
    </source>
</reference>
<dbReference type="InterPro" id="IPR011047">
    <property type="entry name" value="Quinoprotein_ADH-like_sf"/>
</dbReference>
<dbReference type="AlphaFoldDB" id="A0AAE3W2C7"/>
<sequence length="931" mass="97832">MSDGTYGLGVDLGTSNTVAVLRTPDGRTRPLLFDGQPIMPSGVYLDPEGRLHVGRDAQRLAQADPARYEPNPKRRIDETSVLLGDREIPVVDLLAAVLGAVARAAVEAVGFLPPAMLTHPAAWGPVRRATLAEAVARAGWPPVAAAPGQPGTRFTPEPVAAARYFAEVLHRPVPAGSALAVFDFGGGTLDVAVVRNDGLGPSGRPVFSVVSSGGVADLGGLDLDAALVDHVGRTLTGPAPQPGPHATRGGSATPGAAVTTGGPQAASTGPEISPDGPTQRLDLAAAQAWQALTQPATVTQWRNRRQLWDDVRGAKEMLSRATVAPIAVPGVERAVHLTREELEHVVTPLLRRGVHETAGVIRAAGVTPDRLAGLFLVGGSSRVPMVGRLLHSDLHIPPTVLEQPELPVAEGALAELLATIPAQSPAPPVTSAPPVSSAPVSPTAMIPGAVPGGPPPVKRPRRSLVPVAVAAAVALVVLVTAGTLIYLSPWSRVAPVAFADLTEGTLIPAVPDEPDSTVFEVFTDVVGDRAYVAAQRDDKTLEIAGVGLDGTEVWRRTTDRATAFTWQSIHATDRYVIANGDGSSEQPRPLVAWDRDGEPLWQEQIASQDLIWLFNDVLVVARDEERQLIGYRLADGEVAWDMPIPRGEFSDYYRVVLIASPGDRTGPAAAGGTPFGWNADADQRLVLITADQRAQVINVDDGSVAASGTVDVEPSSLSPSLGVQMVADSRQLYIGTTGDRYRIEAYDLTTFGTAQVVYNDTAGRTLKTLTLCGDGRLCLADLADEGTDQVAVYDVADGGKQVMRVDAPGLTGLTDTGAIVPSGTGLLLWHRPKDGAYRTALYDDAGDRIFEWNGVAARVNARSFLIFDREPAGDAPSTEGVPLSATVDNGDAPQQIGTLPAVRLGTCSWNETTIICGSGPNGFRIQRFAED</sequence>
<proteinExistence type="inferred from homology"/>
<dbReference type="GO" id="GO:0140662">
    <property type="term" value="F:ATP-dependent protein folding chaperone"/>
    <property type="evidence" value="ECO:0007669"/>
    <property type="project" value="InterPro"/>
</dbReference>
<dbReference type="SUPFAM" id="SSF53067">
    <property type="entry name" value="Actin-like ATPase domain"/>
    <property type="match status" value="2"/>
</dbReference>
<dbReference type="EMBL" id="JAUSUZ010000001">
    <property type="protein sequence ID" value="MDQ0368096.1"/>
    <property type="molecule type" value="Genomic_DNA"/>
</dbReference>
<evidence type="ECO:0000313" key="7">
    <source>
        <dbReference type="EMBL" id="MDQ0368096.1"/>
    </source>
</evidence>
<dbReference type="Gene3D" id="3.90.640.10">
    <property type="entry name" value="Actin, Chain A, domain 4"/>
    <property type="match status" value="1"/>
</dbReference>
<dbReference type="PROSITE" id="PS01036">
    <property type="entry name" value="HSP70_3"/>
    <property type="match status" value="1"/>
</dbReference>
<dbReference type="PANTHER" id="PTHR42749:SF1">
    <property type="entry name" value="CELL SHAPE-DETERMINING PROTEIN MREB"/>
    <property type="match status" value="1"/>
</dbReference>
<evidence type="ECO:0000256" key="4">
    <source>
        <dbReference type="ARBA" id="ARBA00023016"/>
    </source>
</evidence>
<dbReference type="InterPro" id="IPR043129">
    <property type="entry name" value="ATPase_NBD"/>
</dbReference>
<evidence type="ECO:0000256" key="2">
    <source>
        <dbReference type="ARBA" id="ARBA00022741"/>
    </source>
</evidence>
<dbReference type="Proteomes" id="UP001240236">
    <property type="component" value="Unassembled WGS sequence"/>
</dbReference>
<organism evidence="7 8">
    <name type="scientific">Catenuloplanes indicus</name>
    <dbReference type="NCBI Taxonomy" id="137267"/>
    <lineage>
        <taxon>Bacteria</taxon>
        <taxon>Bacillati</taxon>
        <taxon>Actinomycetota</taxon>
        <taxon>Actinomycetes</taxon>
        <taxon>Micromonosporales</taxon>
        <taxon>Micromonosporaceae</taxon>
        <taxon>Catenuloplanes</taxon>
    </lineage>
</organism>
<dbReference type="SUPFAM" id="SSF50998">
    <property type="entry name" value="Quinoprotein alcohol dehydrogenase-like"/>
    <property type="match status" value="1"/>
</dbReference>
<name>A0AAE3W2C7_9ACTN</name>
<dbReference type="Pfam" id="PF00012">
    <property type="entry name" value="HSP70"/>
    <property type="match status" value="2"/>
</dbReference>
<evidence type="ECO:0000256" key="5">
    <source>
        <dbReference type="ARBA" id="ARBA00023186"/>
    </source>
</evidence>
<accession>A0AAE3W2C7</accession>
<dbReference type="RefSeq" id="WP_307242534.1">
    <property type="nucleotide sequence ID" value="NZ_JAUSUZ010000001.1"/>
</dbReference>
<dbReference type="Gene3D" id="3.30.420.40">
    <property type="match status" value="4"/>
</dbReference>
<gene>
    <name evidence="7" type="ORF">J2S42_004765</name>
</gene>
<evidence type="ECO:0000256" key="6">
    <source>
        <dbReference type="SAM" id="MobiDB-lite"/>
    </source>
</evidence>
<keyword evidence="2" id="KW-0547">Nucleotide-binding</keyword>